<dbReference type="InterPro" id="IPR032508">
    <property type="entry name" value="FecR_C"/>
</dbReference>
<keyword evidence="6" id="KW-1185">Reference proteome</keyword>
<dbReference type="Pfam" id="PF04773">
    <property type="entry name" value="FecR"/>
    <property type="match status" value="1"/>
</dbReference>
<dbReference type="InterPro" id="IPR012373">
    <property type="entry name" value="Ferrdict_sens_TM"/>
</dbReference>
<proteinExistence type="predicted"/>
<evidence type="ECO:0000313" key="6">
    <source>
        <dbReference type="Proteomes" id="UP001524586"/>
    </source>
</evidence>
<feature type="domain" description="Protein FecR C-terminal" evidence="4">
    <location>
        <begin position="249"/>
        <end position="316"/>
    </location>
</feature>
<sequence length="320" mass="35477">MSSNARQARFSQRSFEQAVTWFVALQSQDCDAARRAEFQRWLDKHASHPLAYTEAEKLWANLDPLKSGELPDLQAARRAGPQKVSVRTGLSVLLAAALAAGWWLDYRAAPVGYITSVGQRQSISLADGSSIELNAVSRLSVKLSWCRREITLLEGEALFNAAHETLRPFTVQANGLQIRDIGTRFTVRSRADAVRVAVLEGEVSLKPEHDWLGQPLTAGHSRQLDGNKQLQAIETSDADNEAGWVDGRLAFEHTPLAEVVAELERHHPVRFVFADPALARQTLSGSFDIADLQPFLRAVETMLPVRAVRKKQTIVISGRR</sequence>
<keyword evidence="1" id="KW-0812">Transmembrane</keyword>
<organism evidence="5 6">
    <name type="scientific">Methylomonas rivi</name>
    <dbReference type="NCBI Taxonomy" id="2952226"/>
    <lineage>
        <taxon>Bacteria</taxon>
        <taxon>Pseudomonadati</taxon>
        <taxon>Pseudomonadota</taxon>
        <taxon>Gammaproteobacteria</taxon>
        <taxon>Methylococcales</taxon>
        <taxon>Methylococcaceae</taxon>
        <taxon>Methylomonas</taxon>
    </lineage>
</organism>
<dbReference type="EMBL" id="JANIBK010000018">
    <property type="protein sequence ID" value="MCQ8127876.1"/>
    <property type="molecule type" value="Genomic_DNA"/>
</dbReference>
<name>A0ABT1U222_9GAMM</name>
<feature type="domain" description="FecR N-terminal" evidence="3">
    <location>
        <begin position="16"/>
        <end position="58"/>
    </location>
</feature>
<keyword evidence="1" id="KW-1133">Transmembrane helix</keyword>
<evidence type="ECO:0000259" key="4">
    <source>
        <dbReference type="Pfam" id="PF16344"/>
    </source>
</evidence>
<evidence type="ECO:0000313" key="5">
    <source>
        <dbReference type="EMBL" id="MCQ8127876.1"/>
    </source>
</evidence>
<dbReference type="Gene3D" id="2.60.120.1440">
    <property type="match status" value="1"/>
</dbReference>
<dbReference type="RefSeq" id="WP_256614235.1">
    <property type="nucleotide sequence ID" value="NZ_JANIBK010000018.1"/>
</dbReference>
<dbReference type="PANTHER" id="PTHR30273">
    <property type="entry name" value="PERIPLASMIC SIGNAL SENSOR AND SIGMA FACTOR ACTIVATOR FECR-RELATED"/>
    <property type="match status" value="1"/>
</dbReference>
<dbReference type="Proteomes" id="UP001524586">
    <property type="component" value="Unassembled WGS sequence"/>
</dbReference>
<dbReference type="PANTHER" id="PTHR30273:SF2">
    <property type="entry name" value="PROTEIN FECR"/>
    <property type="match status" value="1"/>
</dbReference>
<gene>
    <name evidence="5" type="ORF">NP596_05320</name>
</gene>
<feature type="transmembrane region" description="Helical" evidence="1">
    <location>
        <begin position="84"/>
        <end position="104"/>
    </location>
</feature>
<comment type="caution">
    <text evidence="5">The sequence shown here is derived from an EMBL/GenBank/DDBJ whole genome shotgun (WGS) entry which is preliminary data.</text>
</comment>
<dbReference type="Pfam" id="PF16220">
    <property type="entry name" value="DUF4880"/>
    <property type="match status" value="1"/>
</dbReference>
<dbReference type="Gene3D" id="3.55.50.30">
    <property type="match status" value="1"/>
</dbReference>
<dbReference type="PIRSF" id="PIRSF018266">
    <property type="entry name" value="FecR"/>
    <property type="match status" value="1"/>
</dbReference>
<evidence type="ECO:0000256" key="1">
    <source>
        <dbReference type="SAM" id="Phobius"/>
    </source>
</evidence>
<accession>A0ABT1U222</accession>
<dbReference type="InterPro" id="IPR006860">
    <property type="entry name" value="FecR"/>
</dbReference>
<evidence type="ECO:0000259" key="3">
    <source>
        <dbReference type="Pfam" id="PF16220"/>
    </source>
</evidence>
<keyword evidence="1" id="KW-0472">Membrane</keyword>
<feature type="domain" description="FecR protein" evidence="2">
    <location>
        <begin position="114"/>
        <end position="203"/>
    </location>
</feature>
<dbReference type="Pfam" id="PF16344">
    <property type="entry name" value="FecR_C"/>
    <property type="match status" value="1"/>
</dbReference>
<dbReference type="InterPro" id="IPR032623">
    <property type="entry name" value="FecR_N"/>
</dbReference>
<protein>
    <submittedName>
        <fullName evidence="5">FecR family protein</fullName>
    </submittedName>
</protein>
<evidence type="ECO:0000259" key="2">
    <source>
        <dbReference type="Pfam" id="PF04773"/>
    </source>
</evidence>
<reference evidence="5 6" key="1">
    <citation type="submission" date="2022-07" db="EMBL/GenBank/DDBJ databases">
        <title>Methylomonas rivi sp. nov., Methylomonas rosea sp. nov., Methylomonas aureus sp. nov. and Methylomonas subterranea sp. nov., four novel methanotrophs isolated from a freshwater creek and the deep terrestrial subsurface.</title>
        <authorList>
            <person name="Abin C."/>
            <person name="Sankaranarayanan K."/>
            <person name="Garner C."/>
            <person name="Sindelar R."/>
            <person name="Kotary K."/>
            <person name="Garner R."/>
            <person name="Barclay S."/>
            <person name="Lawson P."/>
            <person name="Krumholz L."/>
        </authorList>
    </citation>
    <scope>NUCLEOTIDE SEQUENCE [LARGE SCALE GENOMIC DNA]</scope>
    <source>
        <strain evidence="5 6">WSC-6</strain>
    </source>
</reference>